<keyword evidence="1" id="KW-0812">Transmembrane</keyword>
<feature type="transmembrane region" description="Helical" evidence="1">
    <location>
        <begin position="268"/>
        <end position="292"/>
    </location>
</feature>
<reference evidence="3" key="1">
    <citation type="submission" date="2020-05" db="EMBL/GenBank/DDBJ databases">
        <authorList>
            <person name="Chiriac C."/>
            <person name="Salcher M."/>
            <person name="Ghai R."/>
            <person name="Kavagutti S V."/>
        </authorList>
    </citation>
    <scope>NUCLEOTIDE SEQUENCE</scope>
</reference>
<dbReference type="AlphaFoldDB" id="A0A6J6E279"/>
<evidence type="ECO:0000313" key="3">
    <source>
        <dbReference type="EMBL" id="CAB4569325.1"/>
    </source>
</evidence>
<feature type="transmembrane region" description="Helical" evidence="1">
    <location>
        <begin position="108"/>
        <end position="124"/>
    </location>
</feature>
<dbReference type="PANTHER" id="PTHR30590">
    <property type="entry name" value="INNER MEMBRANE PROTEIN"/>
    <property type="match status" value="1"/>
</dbReference>
<keyword evidence="1" id="KW-0472">Membrane</keyword>
<feature type="transmembrane region" description="Helical" evidence="1">
    <location>
        <begin position="341"/>
        <end position="362"/>
    </location>
</feature>
<name>A0A6J6E279_9ZZZZ</name>
<feature type="transmembrane region" description="Helical" evidence="1">
    <location>
        <begin position="136"/>
        <end position="155"/>
    </location>
</feature>
<dbReference type="PANTHER" id="PTHR30590:SF2">
    <property type="entry name" value="INNER MEMBRANE PROTEIN"/>
    <property type="match status" value="1"/>
</dbReference>
<dbReference type="InterPro" id="IPR052529">
    <property type="entry name" value="Bact_Transport_Assoc"/>
</dbReference>
<evidence type="ECO:0000259" key="2">
    <source>
        <dbReference type="Pfam" id="PF04235"/>
    </source>
</evidence>
<feature type="transmembrane region" description="Helical" evidence="1">
    <location>
        <begin position="191"/>
        <end position="216"/>
    </location>
</feature>
<feature type="transmembrane region" description="Helical" evidence="1">
    <location>
        <begin position="313"/>
        <end position="335"/>
    </location>
</feature>
<feature type="transmembrane region" description="Helical" evidence="1">
    <location>
        <begin position="85"/>
        <end position="102"/>
    </location>
</feature>
<proteinExistence type="predicted"/>
<feature type="transmembrane region" description="Helical" evidence="1">
    <location>
        <begin position="236"/>
        <end position="256"/>
    </location>
</feature>
<feature type="domain" description="DUF418" evidence="2">
    <location>
        <begin position="218"/>
        <end position="379"/>
    </location>
</feature>
<feature type="transmembrane region" description="Helical" evidence="1">
    <location>
        <begin position="49"/>
        <end position="73"/>
    </location>
</feature>
<protein>
    <submittedName>
        <fullName evidence="3">Unannotated protein</fullName>
    </submittedName>
</protein>
<feature type="transmembrane region" description="Helical" evidence="1">
    <location>
        <begin position="12"/>
        <end position="29"/>
    </location>
</feature>
<gene>
    <name evidence="3" type="ORF">UFOPK1726_00183</name>
</gene>
<accession>A0A6J6E279</accession>
<dbReference type="Pfam" id="PF04235">
    <property type="entry name" value="DUF418"/>
    <property type="match status" value="1"/>
</dbReference>
<evidence type="ECO:0000256" key="1">
    <source>
        <dbReference type="SAM" id="Phobius"/>
    </source>
</evidence>
<dbReference type="InterPro" id="IPR007349">
    <property type="entry name" value="DUF418"/>
</dbReference>
<sequence length="394" mass="44217">MKRDIGPDVLRGFALLGIFMVNVQFMAFNSEQGARGEWVEGFANGSATLIMTAIFAGKFYLLFSFLFGYSSSYIIKNDKSNRARWVKRCLALMLIGFLHAALLWHGDILFAYGLFGLLLLLFFFRKDRTLKIWSILIYAVYAIGLTLVAILVYIVEQAFPEEVNFDFTLSQLDSVMLTGNYVDSILPRLDLWIWGLIGSGLFLQGGLAFAAFLLGIRAARRNLLSNSAEQVNLKRIGLIGLIVGLPIQIICGTIYINNEQSNNPSGALYLGSLLIAFTAAPLLSATYVWLLFKLISLRPKLVSWMAAAGRMSLTTYLSQSLIASFIFGPWGLGLFQQLEMWQVLLLVLFIWILQVVLAHFWLSRFKQGPMEWVLSKMTQSRKKSMVDPAVNLPS</sequence>
<keyword evidence="1" id="KW-1133">Transmembrane helix</keyword>
<dbReference type="EMBL" id="CAEZTT010000010">
    <property type="protein sequence ID" value="CAB4569325.1"/>
    <property type="molecule type" value="Genomic_DNA"/>
</dbReference>
<organism evidence="3">
    <name type="scientific">freshwater metagenome</name>
    <dbReference type="NCBI Taxonomy" id="449393"/>
    <lineage>
        <taxon>unclassified sequences</taxon>
        <taxon>metagenomes</taxon>
        <taxon>ecological metagenomes</taxon>
    </lineage>
</organism>